<dbReference type="SUPFAM" id="SSF142433">
    <property type="entry name" value="CinA-like"/>
    <property type="match status" value="1"/>
</dbReference>
<keyword evidence="4" id="KW-1185">Reference proteome</keyword>
<evidence type="ECO:0000259" key="2">
    <source>
        <dbReference type="Pfam" id="PF02464"/>
    </source>
</evidence>
<dbReference type="NCBIfam" id="TIGR00199">
    <property type="entry name" value="PncC_domain"/>
    <property type="match status" value="1"/>
</dbReference>
<dbReference type="Gene3D" id="3.90.950.20">
    <property type="entry name" value="CinA-like"/>
    <property type="match status" value="1"/>
</dbReference>
<keyword evidence="1" id="KW-1133">Transmembrane helix</keyword>
<dbReference type="InterPro" id="IPR036653">
    <property type="entry name" value="CinA-like_C"/>
</dbReference>
<dbReference type="Pfam" id="PF02464">
    <property type="entry name" value="CinA"/>
    <property type="match status" value="1"/>
</dbReference>
<keyword evidence="1" id="KW-0812">Transmembrane</keyword>
<feature type="transmembrane region" description="Helical" evidence="1">
    <location>
        <begin position="32"/>
        <end position="54"/>
    </location>
</feature>
<name>A0ABW4MVV5_9CAUL</name>
<proteinExistence type="predicted"/>
<dbReference type="RefSeq" id="WP_377281060.1">
    <property type="nucleotide sequence ID" value="NZ_JBHRSI010000003.1"/>
</dbReference>
<evidence type="ECO:0000313" key="3">
    <source>
        <dbReference type="EMBL" id="MFD1782112.1"/>
    </source>
</evidence>
<protein>
    <submittedName>
        <fullName evidence="3">CinA family protein</fullName>
    </submittedName>
</protein>
<dbReference type="Proteomes" id="UP001597237">
    <property type="component" value="Unassembled WGS sequence"/>
</dbReference>
<dbReference type="InterPro" id="IPR008136">
    <property type="entry name" value="CinA_C"/>
</dbReference>
<dbReference type="EMBL" id="JBHUEY010000001">
    <property type="protein sequence ID" value="MFD1782112.1"/>
    <property type="molecule type" value="Genomic_DNA"/>
</dbReference>
<feature type="domain" description="CinA C-terminal" evidence="2">
    <location>
        <begin position="6"/>
        <end position="156"/>
    </location>
</feature>
<sequence length="160" mass="16749">MDELKRLAEDVGARLKEARQTVAVAESSSGGLISAALLAVPGASAYYVAGAVVYTGKARMQLLDLPREAVEGMRSASEPYALLLARTARERHNATWGISETGAAGPTGNRYGDASGHTCIAISGPVEMALTIETGEDDRWANMQAFAAAALELLKRGLEG</sequence>
<comment type="caution">
    <text evidence="3">The sequence shown here is derived from an EMBL/GenBank/DDBJ whole genome shotgun (WGS) entry which is preliminary data.</text>
</comment>
<accession>A0ABW4MVV5</accession>
<evidence type="ECO:0000313" key="4">
    <source>
        <dbReference type="Proteomes" id="UP001597237"/>
    </source>
</evidence>
<evidence type="ECO:0000256" key="1">
    <source>
        <dbReference type="SAM" id="Phobius"/>
    </source>
</evidence>
<gene>
    <name evidence="3" type="ORF">ACFSC0_01805</name>
</gene>
<organism evidence="3 4">
    <name type="scientific">Phenylobacterium terrae</name>
    <dbReference type="NCBI Taxonomy" id="2665495"/>
    <lineage>
        <taxon>Bacteria</taxon>
        <taxon>Pseudomonadati</taxon>
        <taxon>Pseudomonadota</taxon>
        <taxon>Alphaproteobacteria</taxon>
        <taxon>Caulobacterales</taxon>
        <taxon>Caulobacteraceae</taxon>
        <taxon>Phenylobacterium</taxon>
    </lineage>
</organism>
<reference evidence="4" key="1">
    <citation type="journal article" date="2019" name="Int. J. Syst. Evol. Microbiol.">
        <title>The Global Catalogue of Microorganisms (GCM) 10K type strain sequencing project: providing services to taxonomists for standard genome sequencing and annotation.</title>
        <authorList>
            <consortium name="The Broad Institute Genomics Platform"/>
            <consortium name="The Broad Institute Genome Sequencing Center for Infectious Disease"/>
            <person name="Wu L."/>
            <person name="Ma J."/>
        </authorList>
    </citation>
    <scope>NUCLEOTIDE SEQUENCE [LARGE SCALE GENOMIC DNA]</scope>
    <source>
        <strain evidence="4">DFY28</strain>
    </source>
</reference>
<keyword evidence="1" id="KW-0472">Membrane</keyword>